<feature type="compositionally biased region" description="Basic and acidic residues" evidence="1">
    <location>
        <begin position="340"/>
        <end position="351"/>
    </location>
</feature>
<feature type="region of interest" description="Disordered" evidence="1">
    <location>
        <begin position="323"/>
        <end position="351"/>
    </location>
</feature>
<dbReference type="GO" id="GO:0000978">
    <property type="term" value="F:RNA polymerase II cis-regulatory region sequence-specific DNA binding"/>
    <property type="evidence" value="ECO:0007669"/>
    <property type="project" value="TreeGrafter"/>
</dbReference>
<reference evidence="2" key="1">
    <citation type="journal article" date="2023" name="Insect Mol. Biol.">
        <title>Genome sequencing provides insights into the evolution of gene families encoding plant cell wall-degrading enzymes in longhorned beetles.</title>
        <authorList>
            <person name="Shin N.R."/>
            <person name="Okamura Y."/>
            <person name="Kirsch R."/>
            <person name="Pauchet Y."/>
        </authorList>
    </citation>
    <scope>NUCLEOTIDE SEQUENCE</scope>
    <source>
        <strain evidence="2">RBIC_L_NR</strain>
    </source>
</reference>
<evidence type="ECO:0000313" key="2">
    <source>
        <dbReference type="EMBL" id="KAJ8928257.1"/>
    </source>
</evidence>
<name>A0AAV8WQ26_9CUCU</name>
<sequence>MIITGYVKYTMSFKHQLWKQKGEEYRIHGRWGWLWIRTPRNFQHVNSRELGLAAGPRNLCGQGIDIDKTEAYKEEEMPEVLKNIEIVPPVTEFEEIDVTKALLTPGRTRVQLKVLEERKIAQSKTEDGPKEEEIIDVDAEDDANNEGLEKQLNNMMTGKVSLPNNTQTYTSIAKLAKDFQCYVKGCNSGAGNSIENTCYSPLCMQRVKVRKDLLGLLRKANVATNAPIKLPVLPQLTNTPVKKTTSILEQTLKAPQLPLVTKEKEIVVVPTKESICKDLVNAVMTAPKVEDEMKDVYVPLKEPTVKKEIKEEKPENINIVPKEETGEHSMESPPVKKFKKESNSEEEKDIDVKEMSPDAIKEMILGATVTTSQTMVDGIISSLSASENTVDNVSVTSSNNGIGQTIQTLNSKSTVYSAQQNRRFCAYKVGVKREERTVKTEHAEDGTERIYSTLSTEGKLTLKKLTNTVDIKRKKRQIVKYPACSTFLARKGCTSLLVLPQHETRKLARNAGRIQIPGFHALAKANNNIWPYPCSRPLFKTCWIYRTVNLKSLACAALQLKILWACLRWDDMQTKPPNTDGKHQITTETEILSLELLKHRHVGQFMEKTQYLRRKVVIPLELPKTVREKRKRPESPQSMDPQVTEEWVDEEKLELWEIKQYGEK</sequence>
<dbReference type="InterPro" id="IPR038028">
    <property type="entry name" value="BPTF"/>
</dbReference>
<dbReference type="PANTHER" id="PTHR45975">
    <property type="entry name" value="NUCLEOSOME-REMODELING FACTOR SUBUNIT BPTF"/>
    <property type="match status" value="1"/>
</dbReference>
<dbReference type="PANTHER" id="PTHR45975:SF2">
    <property type="entry name" value="NUCLEOSOME-REMODELING FACTOR SUBUNIT BPTF"/>
    <property type="match status" value="1"/>
</dbReference>
<proteinExistence type="predicted"/>
<accession>A0AAV8WQ26</accession>
<keyword evidence="3" id="KW-1185">Reference proteome</keyword>
<dbReference type="AlphaFoldDB" id="A0AAV8WQ26"/>
<dbReference type="EMBL" id="JANEYF010005422">
    <property type="protein sequence ID" value="KAJ8928257.1"/>
    <property type="molecule type" value="Genomic_DNA"/>
</dbReference>
<evidence type="ECO:0000313" key="3">
    <source>
        <dbReference type="Proteomes" id="UP001162156"/>
    </source>
</evidence>
<protein>
    <submittedName>
        <fullName evidence="2">Uncharacterized protein</fullName>
    </submittedName>
</protein>
<comment type="caution">
    <text evidence="2">The sequence shown here is derived from an EMBL/GenBank/DDBJ whole genome shotgun (WGS) entry which is preliminary data.</text>
</comment>
<dbReference type="Proteomes" id="UP001162156">
    <property type="component" value="Unassembled WGS sequence"/>
</dbReference>
<evidence type="ECO:0000256" key="1">
    <source>
        <dbReference type="SAM" id="MobiDB-lite"/>
    </source>
</evidence>
<gene>
    <name evidence="2" type="ORF">NQ314_019208</name>
</gene>
<organism evidence="2 3">
    <name type="scientific">Rhamnusium bicolor</name>
    <dbReference type="NCBI Taxonomy" id="1586634"/>
    <lineage>
        <taxon>Eukaryota</taxon>
        <taxon>Metazoa</taxon>
        <taxon>Ecdysozoa</taxon>
        <taxon>Arthropoda</taxon>
        <taxon>Hexapoda</taxon>
        <taxon>Insecta</taxon>
        <taxon>Pterygota</taxon>
        <taxon>Neoptera</taxon>
        <taxon>Endopterygota</taxon>
        <taxon>Coleoptera</taxon>
        <taxon>Polyphaga</taxon>
        <taxon>Cucujiformia</taxon>
        <taxon>Chrysomeloidea</taxon>
        <taxon>Cerambycidae</taxon>
        <taxon>Lepturinae</taxon>
        <taxon>Rhagiini</taxon>
        <taxon>Rhamnusium</taxon>
    </lineage>
</organism>
<dbReference type="GO" id="GO:0006357">
    <property type="term" value="P:regulation of transcription by RNA polymerase II"/>
    <property type="evidence" value="ECO:0007669"/>
    <property type="project" value="InterPro"/>
</dbReference>
<dbReference type="GO" id="GO:0016589">
    <property type="term" value="C:NURF complex"/>
    <property type="evidence" value="ECO:0007669"/>
    <property type="project" value="InterPro"/>
</dbReference>